<protein>
    <submittedName>
        <fullName evidence="1">Uncharacterized protein</fullName>
    </submittedName>
</protein>
<dbReference type="EMBL" id="ASHM01036323">
    <property type="protein sequence ID" value="PNX79624.1"/>
    <property type="molecule type" value="Genomic_DNA"/>
</dbReference>
<organism evidence="1 2">
    <name type="scientific">Trifolium pratense</name>
    <name type="common">Red clover</name>
    <dbReference type="NCBI Taxonomy" id="57577"/>
    <lineage>
        <taxon>Eukaryota</taxon>
        <taxon>Viridiplantae</taxon>
        <taxon>Streptophyta</taxon>
        <taxon>Embryophyta</taxon>
        <taxon>Tracheophyta</taxon>
        <taxon>Spermatophyta</taxon>
        <taxon>Magnoliopsida</taxon>
        <taxon>eudicotyledons</taxon>
        <taxon>Gunneridae</taxon>
        <taxon>Pentapetalae</taxon>
        <taxon>rosids</taxon>
        <taxon>fabids</taxon>
        <taxon>Fabales</taxon>
        <taxon>Fabaceae</taxon>
        <taxon>Papilionoideae</taxon>
        <taxon>50 kb inversion clade</taxon>
        <taxon>NPAAA clade</taxon>
        <taxon>Hologalegina</taxon>
        <taxon>IRL clade</taxon>
        <taxon>Trifolieae</taxon>
        <taxon>Trifolium</taxon>
    </lineage>
</organism>
<gene>
    <name evidence="1" type="ORF">L195_g035610</name>
</gene>
<name>A0A2K3LM67_TRIPR</name>
<evidence type="ECO:0000313" key="2">
    <source>
        <dbReference type="Proteomes" id="UP000236291"/>
    </source>
</evidence>
<dbReference type="AlphaFoldDB" id="A0A2K3LM67"/>
<dbReference type="Proteomes" id="UP000236291">
    <property type="component" value="Unassembled WGS sequence"/>
</dbReference>
<reference evidence="1 2" key="2">
    <citation type="journal article" date="2017" name="Front. Plant Sci.">
        <title>Gene Classification and Mining of Molecular Markers Useful in Red Clover (Trifolium pratense) Breeding.</title>
        <authorList>
            <person name="Istvanek J."/>
            <person name="Dluhosova J."/>
            <person name="Dluhos P."/>
            <person name="Patkova L."/>
            <person name="Nedelnik J."/>
            <person name="Repkova J."/>
        </authorList>
    </citation>
    <scope>NUCLEOTIDE SEQUENCE [LARGE SCALE GENOMIC DNA]</scope>
    <source>
        <strain evidence="2">cv. Tatra</strain>
        <tissue evidence="1">Young leaves</tissue>
    </source>
</reference>
<comment type="caution">
    <text evidence="1">The sequence shown here is derived from an EMBL/GenBank/DDBJ whole genome shotgun (WGS) entry which is preliminary data.</text>
</comment>
<reference evidence="1 2" key="1">
    <citation type="journal article" date="2014" name="Am. J. Bot.">
        <title>Genome assembly and annotation for red clover (Trifolium pratense; Fabaceae).</title>
        <authorList>
            <person name="Istvanek J."/>
            <person name="Jaros M."/>
            <person name="Krenek A."/>
            <person name="Repkova J."/>
        </authorList>
    </citation>
    <scope>NUCLEOTIDE SEQUENCE [LARGE SCALE GENOMIC DNA]</scope>
    <source>
        <strain evidence="2">cv. Tatra</strain>
        <tissue evidence="1">Young leaves</tissue>
    </source>
</reference>
<proteinExistence type="predicted"/>
<sequence>MWMKEGGKIFLLGNLLIRRNGKGVLDADSMLKKMKAVCISLAGGQLSRLNDTQMVNPRILTGDDSLTHFIGLITTNPSFKTDKEEDQLEGGRGKPLGANLSFAMPVEKHGHLLMGKFVTV</sequence>
<accession>A0A2K3LM67</accession>
<evidence type="ECO:0000313" key="1">
    <source>
        <dbReference type="EMBL" id="PNX79624.1"/>
    </source>
</evidence>